<evidence type="ECO:0000259" key="6">
    <source>
        <dbReference type="Pfam" id="PF01494"/>
    </source>
</evidence>
<evidence type="ECO:0000313" key="8">
    <source>
        <dbReference type="Proteomes" id="UP001336020"/>
    </source>
</evidence>
<evidence type="ECO:0000256" key="3">
    <source>
        <dbReference type="ARBA" id="ARBA00022827"/>
    </source>
</evidence>
<keyword evidence="4" id="KW-0560">Oxidoreductase</keyword>
<dbReference type="SUPFAM" id="SSF51905">
    <property type="entry name" value="FAD/NAD(P)-binding domain"/>
    <property type="match status" value="1"/>
</dbReference>
<proteinExistence type="predicted"/>
<evidence type="ECO:0000256" key="1">
    <source>
        <dbReference type="ARBA" id="ARBA00001974"/>
    </source>
</evidence>
<dbReference type="EMBL" id="JAUTXY010000001">
    <property type="protein sequence ID" value="MEE2055923.1"/>
    <property type="molecule type" value="Genomic_DNA"/>
</dbReference>
<name>A0ABU7L357_9NOCA</name>
<dbReference type="InterPro" id="IPR036188">
    <property type="entry name" value="FAD/NAD-bd_sf"/>
</dbReference>
<dbReference type="InterPro" id="IPR002938">
    <property type="entry name" value="FAD-bd"/>
</dbReference>
<dbReference type="Gene3D" id="3.50.50.60">
    <property type="entry name" value="FAD/NAD(P)-binding domain"/>
    <property type="match status" value="1"/>
</dbReference>
<keyword evidence="3" id="KW-0274">FAD</keyword>
<evidence type="ECO:0000256" key="2">
    <source>
        <dbReference type="ARBA" id="ARBA00022630"/>
    </source>
</evidence>
<evidence type="ECO:0000313" key="7">
    <source>
        <dbReference type="EMBL" id="MEE2055923.1"/>
    </source>
</evidence>
<dbReference type="Proteomes" id="UP001336020">
    <property type="component" value="Unassembled WGS sequence"/>
</dbReference>
<protein>
    <submittedName>
        <fullName evidence="7">FAD-dependent monooxygenase</fullName>
    </submittedName>
</protein>
<dbReference type="PANTHER" id="PTHR13789:SF318">
    <property type="entry name" value="GERANYLGERANYL DIPHOSPHATE REDUCTASE"/>
    <property type="match status" value="1"/>
</dbReference>
<dbReference type="PRINTS" id="PR00420">
    <property type="entry name" value="RNGMNOXGNASE"/>
</dbReference>
<dbReference type="PANTHER" id="PTHR13789">
    <property type="entry name" value="MONOOXYGENASE"/>
    <property type="match status" value="1"/>
</dbReference>
<dbReference type="GO" id="GO:0004497">
    <property type="term" value="F:monooxygenase activity"/>
    <property type="evidence" value="ECO:0007669"/>
    <property type="project" value="UniProtKB-KW"/>
</dbReference>
<dbReference type="RefSeq" id="WP_330131246.1">
    <property type="nucleotide sequence ID" value="NZ_JAUTXY010000001.1"/>
</dbReference>
<gene>
    <name evidence="7" type="ORF">Q7514_00055</name>
</gene>
<sequence>MDVQNLNIAVVGAGYAGAATARALINLGANVTVYEQASAVGEVGAGIGLRPSSLAQFRKLGILGDVEKVTSPSESFEILTATGNLIADETWPETDEYSTTTRFVHRADFIDVLTGVLPHGVVKLGHRLETAVDNGTHATLTFTNGETVTADLVIGADGIRSRVRTELFSTAEPVFAGEHAYRVIVDNDKTHGIPLDSKLRMYLGHGTKVYVLPLPHRGQVSYDVTALAADPTPAPQMTRDNLLATLDGFDERLVAIARDLDWGQVNIRAVYDIDPIERWHSDAVVLVGDAAHAMCHHQGQGANSAVLDSGALADALAAADTVPAALAAYQARRKPITDELQRLSRLGWSEDEVNTVFPGQKPGEIASTIEA</sequence>
<evidence type="ECO:0000256" key="4">
    <source>
        <dbReference type="ARBA" id="ARBA00023002"/>
    </source>
</evidence>
<keyword evidence="5 7" id="KW-0503">Monooxygenase</keyword>
<dbReference type="Pfam" id="PF01494">
    <property type="entry name" value="FAD_binding_3"/>
    <property type="match status" value="1"/>
</dbReference>
<reference evidence="7 8" key="1">
    <citation type="submission" date="2023-07" db="EMBL/GenBank/DDBJ databases">
        <authorList>
            <person name="Girao M."/>
            <person name="Carvalho M.F."/>
        </authorList>
    </citation>
    <scope>NUCLEOTIDE SEQUENCE [LARGE SCALE GENOMIC DNA]</scope>
    <source>
        <strain evidence="7 8">YIM65754</strain>
    </source>
</reference>
<feature type="domain" description="FAD-binding" evidence="6">
    <location>
        <begin position="7"/>
        <end position="340"/>
    </location>
</feature>
<evidence type="ECO:0000256" key="5">
    <source>
        <dbReference type="ARBA" id="ARBA00023033"/>
    </source>
</evidence>
<organism evidence="7 8">
    <name type="scientific">Rhodococcus artemisiae</name>
    <dbReference type="NCBI Taxonomy" id="714159"/>
    <lineage>
        <taxon>Bacteria</taxon>
        <taxon>Bacillati</taxon>
        <taxon>Actinomycetota</taxon>
        <taxon>Actinomycetes</taxon>
        <taxon>Mycobacteriales</taxon>
        <taxon>Nocardiaceae</taxon>
        <taxon>Rhodococcus</taxon>
    </lineage>
</organism>
<comment type="cofactor">
    <cofactor evidence="1">
        <name>FAD</name>
        <dbReference type="ChEBI" id="CHEBI:57692"/>
    </cofactor>
</comment>
<keyword evidence="2" id="KW-0285">Flavoprotein</keyword>
<comment type="caution">
    <text evidence="7">The sequence shown here is derived from an EMBL/GenBank/DDBJ whole genome shotgun (WGS) entry which is preliminary data.</text>
</comment>
<accession>A0ABU7L357</accession>
<dbReference type="InterPro" id="IPR050493">
    <property type="entry name" value="FAD-dep_Monooxygenase_BioMet"/>
</dbReference>
<keyword evidence="8" id="KW-1185">Reference proteome</keyword>